<accession>A0A2W7MZR3</accession>
<feature type="domain" description="Integrase catalytic" evidence="1">
    <location>
        <begin position="1"/>
        <end position="50"/>
    </location>
</feature>
<dbReference type="AlphaFoldDB" id="A0A2W7MZR3"/>
<evidence type="ECO:0000313" key="3">
    <source>
        <dbReference type="Proteomes" id="UP000248916"/>
    </source>
</evidence>
<organism evidence="2 3">
    <name type="scientific">Palleronia aestuarii</name>
    <dbReference type="NCBI Taxonomy" id="568105"/>
    <lineage>
        <taxon>Bacteria</taxon>
        <taxon>Pseudomonadati</taxon>
        <taxon>Pseudomonadota</taxon>
        <taxon>Alphaproteobacteria</taxon>
        <taxon>Rhodobacterales</taxon>
        <taxon>Roseobacteraceae</taxon>
        <taxon>Palleronia</taxon>
    </lineage>
</organism>
<dbReference type="EMBL" id="QKZL01000019">
    <property type="protein sequence ID" value="PZX13073.1"/>
    <property type="molecule type" value="Genomic_DNA"/>
</dbReference>
<dbReference type="Proteomes" id="UP000248916">
    <property type="component" value="Unassembled WGS sequence"/>
</dbReference>
<comment type="caution">
    <text evidence="2">The sequence shown here is derived from an EMBL/GenBank/DDBJ whole genome shotgun (WGS) entry which is preliminary data.</text>
</comment>
<dbReference type="SUPFAM" id="SSF53098">
    <property type="entry name" value="Ribonuclease H-like"/>
    <property type="match status" value="1"/>
</dbReference>
<evidence type="ECO:0000259" key="1">
    <source>
        <dbReference type="Pfam" id="PF13683"/>
    </source>
</evidence>
<dbReference type="GO" id="GO:0015074">
    <property type="term" value="P:DNA integration"/>
    <property type="evidence" value="ECO:0007669"/>
    <property type="project" value="InterPro"/>
</dbReference>
<dbReference type="InterPro" id="IPR012337">
    <property type="entry name" value="RNaseH-like_sf"/>
</dbReference>
<dbReference type="InterPro" id="IPR001584">
    <property type="entry name" value="Integrase_cat-core"/>
</dbReference>
<dbReference type="InterPro" id="IPR050900">
    <property type="entry name" value="Transposase_IS3/IS150/IS904"/>
</dbReference>
<keyword evidence="3" id="KW-1185">Reference proteome</keyword>
<dbReference type="Pfam" id="PF13683">
    <property type="entry name" value="rve_3"/>
    <property type="match status" value="1"/>
</dbReference>
<name>A0A2W7MZR3_9RHOB</name>
<reference evidence="2 3" key="1">
    <citation type="submission" date="2018-06" db="EMBL/GenBank/DDBJ databases">
        <title>Genomic Encyclopedia of Archaeal and Bacterial Type Strains, Phase II (KMG-II): from individual species to whole genera.</title>
        <authorList>
            <person name="Goeker M."/>
        </authorList>
    </citation>
    <scope>NUCLEOTIDE SEQUENCE [LARGE SCALE GENOMIC DNA]</scope>
    <source>
        <strain evidence="2 3">DSM 22009</strain>
    </source>
</reference>
<proteinExistence type="predicted"/>
<evidence type="ECO:0000313" key="2">
    <source>
        <dbReference type="EMBL" id="PZX13073.1"/>
    </source>
</evidence>
<gene>
    <name evidence="2" type="ORF">LX81_03301</name>
</gene>
<protein>
    <submittedName>
        <fullName evidence="2">Integrase-like protein</fullName>
    </submittedName>
</protein>
<dbReference type="PANTHER" id="PTHR46889">
    <property type="entry name" value="TRANSPOSASE INSF FOR INSERTION SEQUENCE IS3B-RELATED"/>
    <property type="match status" value="1"/>
</dbReference>
<dbReference type="PANTHER" id="PTHR46889:SF4">
    <property type="entry name" value="TRANSPOSASE INSO FOR INSERTION SEQUENCE ELEMENT IS911B-RELATED"/>
    <property type="match status" value="1"/>
</dbReference>
<sequence length="108" mass="12142">MESFFRSLKTERIYHRSYATRDEARRNLFAWIKGWYDTHCLHSALGYRSPAAIERMVAQSSLPNRGKIKSNMALAKGPSIHGLSRRPNGLRAYRTATSMAADNGGLVA</sequence>